<dbReference type="eggNOG" id="ENOG502SPDV">
    <property type="taxonomic scope" value="Eukaryota"/>
</dbReference>
<feature type="non-terminal residue" evidence="2">
    <location>
        <position position="500"/>
    </location>
</feature>
<dbReference type="VEuPathDB" id="FungiDB:NECHADRAFT_1127"/>
<reference evidence="2 3" key="1">
    <citation type="journal article" date="2009" name="PLoS Genet.">
        <title>The genome of Nectria haematococca: contribution of supernumerary chromosomes to gene expansion.</title>
        <authorList>
            <person name="Coleman J.J."/>
            <person name="Rounsley S.D."/>
            <person name="Rodriguez-Carres M."/>
            <person name="Kuo A."/>
            <person name="Wasmann C.C."/>
            <person name="Grimwood J."/>
            <person name="Schmutz J."/>
            <person name="Taga M."/>
            <person name="White G.J."/>
            <person name="Zhou S."/>
            <person name="Schwartz D.C."/>
            <person name="Freitag M."/>
            <person name="Ma L.J."/>
            <person name="Danchin E.G."/>
            <person name="Henrissat B."/>
            <person name="Coutinho P.M."/>
            <person name="Nelson D.R."/>
            <person name="Straney D."/>
            <person name="Napoli C.A."/>
            <person name="Barker B.M."/>
            <person name="Gribskov M."/>
            <person name="Rep M."/>
            <person name="Kroken S."/>
            <person name="Molnar I."/>
            <person name="Rensing C."/>
            <person name="Kennell J.C."/>
            <person name="Zamora J."/>
            <person name="Farman M.L."/>
            <person name="Selker E.U."/>
            <person name="Salamov A."/>
            <person name="Shapiro H."/>
            <person name="Pangilinan J."/>
            <person name="Lindquist E."/>
            <person name="Lamers C."/>
            <person name="Grigoriev I.V."/>
            <person name="Geiser D.M."/>
            <person name="Covert S.F."/>
            <person name="Temporini E."/>
            <person name="Vanetten H.D."/>
        </authorList>
    </citation>
    <scope>NUCLEOTIDE SEQUENCE [LARGE SCALE GENOMIC DNA]</scope>
    <source>
        <strain evidence="3">ATCC MYA-4622 / CBS 123669 / FGSC 9596 / NRRL 45880 / 77-13-4</strain>
    </source>
</reference>
<evidence type="ECO:0000313" key="3">
    <source>
        <dbReference type="Proteomes" id="UP000005206"/>
    </source>
</evidence>
<proteinExistence type="predicted"/>
<evidence type="ECO:0000259" key="1">
    <source>
        <dbReference type="Pfam" id="PF06985"/>
    </source>
</evidence>
<organism evidence="2 3">
    <name type="scientific">Fusarium vanettenii (strain ATCC MYA-4622 / CBS 123669 / FGSC 9596 / NRRL 45880 / 77-13-4)</name>
    <name type="common">Fusarium solani subsp. pisi</name>
    <dbReference type="NCBI Taxonomy" id="660122"/>
    <lineage>
        <taxon>Eukaryota</taxon>
        <taxon>Fungi</taxon>
        <taxon>Dikarya</taxon>
        <taxon>Ascomycota</taxon>
        <taxon>Pezizomycotina</taxon>
        <taxon>Sordariomycetes</taxon>
        <taxon>Hypocreomycetidae</taxon>
        <taxon>Hypocreales</taxon>
        <taxon>Nectriaceae</taxon>
        <taxon>Fusarium</taxon>
        <taxon>Fusarium solani species complex</taxon>
        <taxon>Fusarium vanettenii</taxon>
    </lineage>
</organism>
<protein>
    <recommendedName>
        <fullName evidence="1">Heterokaryon incompatibility domain-containing protein</fullName>
    </recommendedName>
</protein>
<dbReference type="InterPro" id="IPR052895">
    <property type="entry name" value="HetReg/Transcr_Mod"/>
</dbReference>
<dbReference type="Proteomes" id="UP000005206">
    <property type="component" value="Chromosome 6"/>
</dbReference>
<dbReference type="OrthoDB" id="2157530at2759"/>
<gene>
    <name evidence="2" type="ORF">NECHADRAFT_1127</name>
</gene>
<dbReference type="PANTHER" id="PTHR24148">
    <property type="entry name" value="ANKYRIN REPEAT DOMAIN-CONTAINING PROTEIN 39 HOMOLOG-RELATED"/>
    <property type="match status" value="1"/>
</dbReference>
<dbReference type="HOGENOM" id="CLU_016308_0_0_1"/>
<dbReference type="InParanoid" id="C7Z979"/>
<dbReference type="Pfam" id="PF06985">
    <property type="entry name" value="HET"/>
    <property type="match status" value="1"/>
</dbReference>
<dbReference type="KEGG" id="nhe:NECHADRAFT_1127"/>
<accession>C7Z979</accession>
<dbReference type="InterPro" id="IPR010730">
    <property type="entry name" value="HET"/>
</dbReference>
<dbReference type="PANTHER" id="PTHR24148:SF81">
    <property type="entry name" value="HETEROKARYON INCOMPATIBILITY DOMAIN-CONTAINING PROTEIN"/>
    <property type="match status" value="1"/>
</dbReference>
<dbReference type="GeneID" id="9673631"/>
<evidence type="ECO:0000313" key="2">
    <source>
        <dbReference type="EMBL" id="EEU39426.1"/>
    </source>
</evidence>
<dbReference type="STRING" id="660122.C7Z979"/>
<dbReference type="RefSeq" id="XP_003045139.1">
    <property type="nucleotide sequence ID" value="XM_003045093.1"/>
</dbReference>
<sequence length="500" mass="57339">MTRWHSKPCPSPIVWVGEDSVPRCKACGASAHGQLKQLREHPSNAVSPLPPDEKTGQLNLYWPSSVQYTREKTEVLAEEIRDSLQISDTPSRTQQSLVHGRTLERDEFRLICLTAEEKELPVDVVHLSLETHNDGNFPDYEAVSYTWGGEDGDDTLRHPIYIGEHWDILLQTRNCCAMLRYLRPSRGIRMIWVDAVCINQEDMQERGDQIAKMGQIYTGCFQVFLWLGDDIAFKKPGVHPPRLPLHELENLKELQLPAKTEPVNIQSLFERRYFSRVWIIQELILPSRIVIPIGNKIFWVDPSTRTHLERLPSGDGLWRETGVPWFQHATRGSVMQENLSQFIALTWKSQSSDIRDKVYGVMGLFSMKESIQIRPDYGISLQHLLIGFFAHYIISGGIPELLFQAAGASVEAGMPSWMPRWKGDAWGDLFSSNSGEYLIETRTKDFLTEMKRYLQSEPDWQSRERRMEGANRGNNVFDRRPWHKGATVDADNGAMSLYLT</sequence>
<dbReference type="EMBL" id="GG698912">
    <property type="protein sequence ID" value="EEU39426.1"/>
    <property type="molecule type" value="Genomic_DNA"/>
</dbReference>
<feature type="domain" description="Heterokaryon incompatibility" evidence="1">
    <location>
        <begin position="140"/>
        <end position="282"/>
    </location>
</feature>
<name>C7Z979_FUSV7</name>
<keyword evidence="3" id="KW-1185">Reference proteome</keyword>
<feature type="non-terminal residue" evidence="2">
    <location>
        <position position="1"/>
    </location>
</feature>
<dbReference type="AlphaFoldDB" id="C7Z979"/>